<dbReference type="AlphaFoldDB" id="A0A917ZP96"/>
<gene>
    <name evidence="2" type="ORF">GCM10011348_39020</name>
</gene>
<evidence type="ECO:0000313" key="3">
    <source>
        <dbReference type="Proteomes" id="UP000599578"/>
    </source>
</evidence>
<protein>
    <recommendedName>
        <fullName evidence="1">DUF2726 domain-containing protein</fullName>
    </recommendedName>
</protein>
<comment type="caution">
    <text evidence="2">The sequence shown here is derived from an EMBL/GenBank/DDBJ whole genome shotgun (WGS) entry which is preliminary data.</text>
</comment>
<feature type="domain" description="DUF2726" evidence="1">
    <location>
        <begin position="39"/>
        <end position="149"/>
    </location>
</feature>
<evidence type="ECO:0000259" key="1">
    <source>
        <dbReference type="Pfam" id="PF10881"/>
    </source>
</evidence>
<evidence type="ECO:0000313" key="2">
    <source>
        <dbReference type="EMBL" id="GGO86946.1"/>
    </source>
</evidence>
<organism evidence="2 3">
    <name type="scientific">Marinobacterium nitratireducens</name>
    <dbReference type="NCBI Taxonomy" id="518897"/>
    <lineage>
        <taxon>Bacteria</taxon>
        <taxon>Pseudomonadati</taxon>
        <taxon>Pseudomonadota</taxon>
        <taxon>Gammaproteobacteria</taxon>
        <taxon>Oceanospirillales</taxon>
        <taxon>Oceanospirillaceae</taxon>
        <taxon>Marinobacterium</taxon>
    </lineage>
</organism>
<dbReference type="RefSeq" id="WP_188862296.1">
    <property type="nucleotide sequence ID" value="NZ_BMLT01000011.1"/>
</dbReference>
<dbReference type="InterPro" id="IPR024402">
    <property type="entry name" value="DUF2726"/>
</dbReference>
<keyword evidence="3" id="KW-1185">Reference proteome</keyword>
<dbReference type="PIRSF" id="PIRSF028063">
    <property type="entry name" value="UCP028063"/>
    <property type="match status" value="1"/>
</dbReference>
<dbReference type="InterPro" id="IPR014538">
    <property type="entry name" value="UCP028063_topo_Znf"/>
</dbReference>
<dbReference type="Pfam" id="PF10881">
    <property type="entry name" value="DUF2726"/>
    <property type="match status" value="1"/>
</dbReference>
<proteinExistence type="predicted"/>
<accession>A0A917ZP96</accession>
<sequence>MEWFNLPLAVLALLLLLLLILRLRRRQSLQHRAYLRRDRLLSNDERNFLAALEQAVGERHRVLCKVRMAAVTELAERLDHRQWQHAFAAIRDRHFDFLVCDGESLEPVCAVELAVRGRRDPLLDRVCGQAQLPLLCFISQGHYVAAEIGLQFDSLFAADESIPQLGFEALAASDDATQTGLLGPARPAEPNCPECGAPMALRKTVGDFQVEQGFWLCGLPECRKRVPFEPEA</sequence>
<name>A0A917ZP96_9GAMM</name>
<reference evidence="2 3" key="1">
    <citation type="journal article" date="2014" name="Int. J. Syst. Evol. Microbiol.">
        <title>Complete genome sequence of Corynebacterium casei LMG S-19264T (=DSM 44701T), isolated from a smear-ripened cheese.</title>
        <authorList>
            <consortium name="US DOE Joint Genome Institute (JGI-PGF)"/>
            <person name="Walter F."/>
            <person name="Albersmeier A."/>
            <person name="Kalinowski J."/>
            <person name="Ruckert C."/>
        </authorList>
    </citation>
    <scope>NUCLEOTIDE SEQUENCE [LARGE SCALE GENOMIC DNA]</scope>
    <source>
        <strain evidence="2 3">CGMCC 1.7286</strain>
    </source>
</reference>
<dbReference type="Proteomes" id="UP000599578">
    <property type="component" value="Unassembled WGS sequence"/>
</dbReference>
<dbReference type="EMBL" id="BMLT01000011">
    <property type="protein sequence ID" value="GGO86946.1"/>
    <property type="molecule type" value="Genomic_DNA"/>
</dbReference>